<evidence type="ECO:0000256" key="2">
    <source>
        <dbReference type="SAM" id="Phobius"/>
    </source>
</evidence>
<gene>
    <name evidence="3" type="ORF">AU252_05520</name>
</gene>
<evidence type="ECO:0000313" key="4">
    <source>
        <dbReference type="Proteomes" id="UP000065151"/>
    </source>
</evidence>
<dbReference type="Proteomes" id="UP000065151">
    <property type="component" value="Chromosome"/>
</dbReference>
<dbReference type="KEGG" id="psul:AU252_05520"/>
<evidence type="ECO:0000313" key="3">
    <source>
        <dbReference type="EMBL" id="ALV40693.1"/>
    </source>
</evidence>
<sequence>MKTQNPHSFITIRAAGMLCFWAGVLGAASGLLLAFVQPAVPENQWSYPLNVTAFSAIQVWFSLQHVGLLLGLLALGWTGVLGQSTLARIGHPVAVASMLGFAVTELAAILAANDTKDSPLVGLLGASYGVFSLLLGAALVVEGIAVLRARVWQGWRRWIPLALGVWVFVPMLPALALSFTGARFAIAGWMLLFAALGWALMRHAEGTARKNPEPGPEGRGQRSSLPNPAP</sequence>
<accession>A0A0U3QM86</accession>
<evidence type="ECO:0000256" key="1">
    <source>
        <dbReference type="SAM" id="MobiDB-lite"/>
    </source>
</evidence>
<name>A0A0U3QM86_9MICC</name>
<feature type="transmembrane region" description="Helical" evidence="2">
    <location>
        <begin position="93"/>
        <end position="112"/>
    </location>
</feature>
<feature type="transmembrane region" description="Helical" evidence="2">
    <location>
        <begin position="12"/>
        <end position="37"/>
    </location>
</feature>
<keyword evidence="2" id="KW-0812">Transmembrane</keyword>
<dbReference type="RefSeq" id="WP_058929863.1">
    <property type="nucleotide sequence ID" value="NZ_CP013747.1"/>
</dbReference>
<feature type="region of interest" description="Disordered" evidence="1">
    <location>
        <begin position="207"/>
        <end position="230"/>
    </location>
</feature>
<proteinExistence type="predicted"/>
<protein>
    <recommendedName>
        <fullName evidence="5">DUF998 domain-containing protein</fullName>
    </recommendedName>
</protein>
<dbReference type="STRING" id="121292.AU252_05520"/>
<dbReference type="AlphaFoldDB" id="A0A0U3QM86"/>
<feature type="transmembrane region" description="Helical" evidence="2">
    <location>
        <begin position="57"/>
        <end position="81"/>
    </location>
</feature>
<evidence type="ECO:0008006" key="5">
    <source>
        <dbReference type="Google" id="ProtNLM"/>
    </source>
</evidence>
<organism evidence="3">
    <name type="scientific">Pseudarthrobacter sulfonivorans</name>
    <dbReference type="NCBI Taxonomy" id="121292"/>
    <lineage>
        <taxon>Bacteria</taxon>
        <taxon>Bacillati</taxon>
        <taxon>Actinomycetota</taxon>
        <taxon>Actinomycetes</taxon>
        <taxon>Micrococcales</taxon>
        <taxon>Micrococcaceae</taxon>
        <taxon>Pseudarthrobacter</taxon>
    </lineage>
</organism>
<feature type="transmembrane region" description="Helical" evidence="2">
    <location>
        <begin position="124"/>
        <end position="146"/>
    </location>
</feature>
<feature type="transmembrane region" description="Helical" evidence="2">
    <location>
        <begin position="158"/>
        <end position="176"/>
    </location>
</feature>
<reference evidence="3 4" key="1">
    <citation type="submission" date="2015-12" db="EMBL/GenBank/DDBJ databases">
        <authorList>
            <person name="Shamseldin A."/>
            <person name="Moawad H."/>
            <person name="Abd El-Rahim W.M."/>
            <person name="Sadowsky M.J."/>
        </authorList>
    </citation>
    <scope>NUCLEOTIDE SEQUENCE [LARGE SCALE GENOMIC DNA]</scope>
    <source>
        <strain evidence="3 4">Ar51</strain>
    </source>
</reference>
<feature type="transmembrane region" description="Helical" evidence="2">
    <location>
        <begin position="182"/>
        <end position="201"/>
    </location>
</feature>
<dbReference type="EMBL" id="CP013747">
    <property type="protein sequence ID" value="ALV40693.1"/>
    <property type="molecule type" value="Genomic_DNA"/>
</dbReference>
<feature type="compositionally biased region" description="Polar residues" evidence="1">
    <location>
        <begin position="221"/>
        <end position="230"/>
    </location>
</feature>
<keyword evidence="2" id="KW-1133">Transmembrane helix</keyword>
<keyword evidence="2" id="KW-0472">Membrane</keyword>